<evidence type="ECO:0000313" key="2">
    <source>
        <dbReference type="Proteomes" id="UP001151516"/>
    </source>
</evidence>
<dbReference type="OrthoDB" id="5538360at2759"/>
<dbReference type="EMBL" id="JANBTX010000456">
    <property type="protein sequence ID" value="KAJ2682231.1"/>
    <property type="molecule type" value="Genomic_DNA"/>
</dbReference>
<proteinExistence type="predicted"/>
<gene>
    <name evidence="1" type="ORF">IWW39_006078</name>
</gene>
<sequence>MDVAFYIRLTSVNFYQDIDFEKLQTMQVPLLWVCRVFRSVVYSRFFSCYRLRFDIFEGKAVGRPLLLPPCLNKLDSPFHLLAKEVLILISPSTVYSGKALTALSQEPFTGCSLPLVRTLEVRFVSDEESTDVIADTEANTQAFVQRIRQLLPKLTLLRLVGGHSSRERIRETGSNFDSLVTQLIQAVSQVELASSVGQFFRFQQVDTIRDLTHLNCRFELNGDQAIQLIRLNAPTLQSLSIAARSGYDPSGIIQGADGGFIEYPRLHSLTFGLMTGGAVPRQYRFHGAVPFPNLRRLICGIHYPFGDDLALFQGNATTLEVLQLTLTRELAAALLRQRVFTPTSHPKFQCAMVRPIPGMIPINYADDPETIQLMLDIAPNAAVRRICNWNFNQLAPPVLSLFGKHVCLQALDLPDLRLSIWDAMTLIRSLPLLSDFHSKAPTLSPLPAGVSRRKLAVHACSNYSPHGSRFRFWHIRDDDVGHLRDSVKPFLLLALAFSGFDRVIVPSHRRDVFLTSVEKAIDMAEFKQHAPSLRRLLRGGQEI</sequence>
<keyword evidence="2" id="KW-1185">Reference proteome</keyword>
<reference evidence="1" key="1">
    <citation type="submission" date="2022-07" db="EMBL/GenBank/DDBJ databases">
        <title>Phylogenomic reconstructions and comparative analyses of Kickxellomycotina fungi.</title>
        <authorList>
            <person name="Reynolds N.K."/>
            <person name="Stajich J.E."/>
            <person name="Barry K."/>
            <person name="Grigoriev I.V."/>
            <person name="Crous P."/>
            <person name="Smith M.E."/>
        </authorList>
    </citation>
    <scope>NUCLEOTIDE SEQUENCE</scope>
    <source>
        <strain evidence="1">CBS 109367</strain>
    </source>
</reference>
<protein>
    <submittedName>
        <fullName evidence="1">Uncharacterized protein</fullName>
    </submittedName>
</protein>
<comment type="caution">
    <text evidence="1">The sequence shown here is derived from an EMBL/GenBank/DDBJ whole genome shotgun (WGS) entry which is preliminary data.</text>
</comment>
<dbReference type="AlphaFoldDB" id="A0A9W8GE78"/>
<organism evidence="1 2">
    <name type="scientific">Coemansia spiralis</name>
    <dbReference type="NCBI Taxonomy" id="417178"/>
    <lineage>
        <taxon>Eukaryota</taxon>
        <taxon>Fungi</taxon>
        <taxon>Fungi incertae sedis</taxon>
        <taxon>Zoopagomycota</taxon>
        <taxon>Kickxellomycotina</taxon>
        <taxon>Kickxellomycetes</taxon>
        <taxon>Kickxellales</taxon>
        <taxon>Kickxellaceae</taxon>
        <taxon>Coemansia</taxon>
    </lineage>
</organism>
<accession>A0A9W8GE78</accession>
<evidence type="ECO:0000313" key="1">
    <source>
        <dbReference type="EMBL" id="KAJ2682231.1"/>
    </source>
</evidence>
<dbReference type="Proteomes" id="UP001151516">
    <property type="component" value="Unassembled WGS sequence"/>
</dbReference>
<name>A0A9W8GE78_9FUNG</name>